<gene>
    <name evidence="1" type="ORF">CR513_40085</name>
</gene>
<proteinExistence type="predicted"/>
<evidence type="ECO:0000313" key="1">
    <source>
        <dbReference type="EMBL" id="RDX79484.1"/>
    </source>
</evidence>
<dbReference type="OrthoDB" id="1751476at2759"/>
<sequence>MSIKDYHWTWHKKLGHASLRLILKLNKHHLNGVLERENKSLQEITRTMSNNHSTPPSTYRLKLLMFVLKRTAYELWKGYSKTSKAYRYKVYNSRTLTMEESIHIKFNKSKPNKKLSKLNESLAYLDLAIFRPSKVILFYDVQKDDKFELIARNYQMKSYHLEQQVMGNVQDRVRTSQRSRIKNKFPYCKKIEQKNVDKALMDDG</sequence>
<feature type="non-terminal residue" evidence="1">
    <location>
        <position position="1"/>
    </location>
</feature>
<accession>A0A371FMF2</accession>
<reference evidence="1" key="1">
    <citation type="submission" date="2018-05" db="EMBL/GenBank/DDBJ databases">
        <title>Draft genome of Mucuna pruriens seed.</title>
        <authorList>
            <person name="Nnadi N.E."/>
            <person name="Vos R."/>
            <person name="Hasami M.H."/>
            <person name="Devisetty U.K."/>
            <person name="Aguiy J.C."/>
        </authorList>
    </citation>
    <scope>NUCLEOTIDE SEQUENCE [LARGE SCALE GENOMIC DNA]</scope>
    <source>
        <strain evidence="1">JCA_2017</strain>
    </source>
</reference>
<keyword evidence="2" id="KW-1185">Reference proteome</keyword>
<protein>
    <recommendedName>
        <fullName evidence="3">GAG-pre-integrase domain-containing protein</fullName>
    </recommendedName>
</protein>
<evidence type="ECO:0008006" key="3">
    <source>
        <dbReference type="Google" id="ProtNLM"/>
    </source>
</evidence>
<dbReference type="AlphaFoldDB" id="A0A371FMF2"/>
<organism evidence="1 2">
    <name type="scientific">Mucuna pruriens</name>
    <name type="common">Velvet bean</name>
    <name type="synonym">Dolichos pruriens</name>
    <dbReference type="NCBI Taxonomy" id="157652"/>
    <lineage>
        <taxon>Eukaryota</taxon>
        <taxon>Viridiplantae</taxon>
        <taxon>Streptophyta</taxon>
        <taxon>Embryophyta</taxon>
        <taxon>Tracheophyta</taxon>
        <taxon>Spermatophyta</taxon>
        <taxon>Magnoliopsida</taxon>
        <taxon>eudicotyledons</taxon>
        <taxon>Gunneridae</taxon>
        <taxon>Pentapetalae</taxon>
        <taxon>rosids</taxon>
        <taxon>fabids</taxon>
        <taxon>Fabales</taxon>
        <taxon>Fabaceae</taxon>
        <taxon>Papilionoideae</taxon>
        <taxon>50 kb inversion clade</taxon>
        <taxon>NPAAA clade</taxon>
        <taxon>indigoferoid/millettioid clade</taxon>
        <taxon>Phaseoleae</taxon>
        <taxon>Mucuna</taxon>
    </lineage>
</organism>
<name>A0A371FMF2_MUCPR</name>
<dbReference type="Proteomes" id="UP000257109">
    <property type="component" value="Unassembled WGS sequence"/>
</dbReference>
<dbReference type="EMBL" id="QJKJ01008529">
    <property type="protein sequence ID" value="RDX79484.1"/>
    <property type="molecule type" value="Genomic_DNA"/>
</dbReference>
<evidence type="ECO:0000313" key="2">
    <source>
        <dbReference type="Proteomes" id="UP000257109"/>
    </source>
</evidence>
<comment type="caution">
    <text evidence="1">The sequence shown here is derived from an EMBL/GenBank/DDBJ whole genome shotgun (WGS) entry which is preliminary data.</text>
</comment>